<evidence type="ECO:0000313" key="3">
    <source>
        <dbReference type="EMBL" id="KAJ0402658.1"/>
    </source>
</evidence>
<feature type="region of interest" description="Disordered" evidence="1">
    <location>
        <begin position="579"/>
        <end position="599"/>
    </location>
</feature>
<dbReference type="InterPro" id="IPR006994">
    <property type="entry name" value="TCF25/Rqc1"/>
</dbReference>
<dbReference type="GO" id="GO:1990112">
    <property type="term" value="C:RQC complex"/>
    <property type="evidence" value="ECO:0007669"/>
    <property type="project" value="TreeGrafter"/>
</dbReference>
<name>A0AAD5LM06_PYTIN</name>
<dbReference type="AlphaFoldDB" id="A0AAD5LM06"/>
<dbReference type="Pfam" id="PF04910">
    <property type="entry name" value="Tcf25"/>
    <property type="match status" value="2"/>
</dbReference>
<dbReference type="Pfam" id="PF07059">
    <property type="entry name" value="EDR2_C"/>
    <property type="match status" value="1"/>
</dbReference>
<dbReference type="InterPro" id="IPR009769">
    <property type="entry name" value="EDR2_C"/>
</dbReference>
<evidence type="ECO:0000256" key="1">
    <source>
        <dbReference type="SAM" id="MobiDB-lite"/>
    </source>
</evidence>
<feature type="domain" description="Protein ENHANCED DISEASE RESISTANCE 2 C-terminal" evidence="2">
    <location>
        <begin position="25"/>
        <end position="213"/>
    </location>
</feature>
<feature type="compositionally biased region" description="Acidic residues" evidence="1">
    <location>
        <begin position="264"/>
        <end position="284"/>
    </location>
</feature>
<sequence length="810" mass="90443">MRSEQNALKLQVRAMCPDAGTGVKKVFELVWFDMFSGEQADLLHIAQHPNSFAQKALAKYGNQVPQLFVVTLLIPGTPVVACVQYFAMKSDAFKTPSEATALWQRFVEGDDAFRRSRLKLIPSIPEGPWVVKKSVGNKPVILGNALQLHFYHTPRYLEVCVDICSDRVAKHVTSLCRSHCSSFKVDMGFVVEGQSEGELPERLAACVQYDHIDVASARQAKRLGNLAAQRANEPVVREGEDEEEELEWEEKRPTPASFSFLLDSDSDDEDGDDDEDKDVEEETVVAEQVPRVAAQPTAETATGAKKSKKKKGKKAKSKGMKQVKGEEEESGEEDVDDILNALAAEAGELSMDQRMTQRNESENMLFGVQLSYINADKEMKRIFGVREVRDTSASRRVDPRNVARKTTKKVFLVTPHDEWPRPPTFVAGGIRWTRANKPSGPSWNGLCQYFEITWSMAYKKAQEEFQILQQTHDPNLISHFLHRHPFHIDALLQMSEVFQHHGQMDHASDCIKRCMYVLELAWADQFDVTKGNCRMDIHTEHNDGFFKALFLLTKQVGRRGCMRSAFETAKLLLGLDPQGDKSKATKRGKGNSPDGDNISALPNIQFSSALATYFLGNEQEATEMLARALLRYPTLLAPLLDKIAVNKSSSNWQAVLGSRIFANARGLDEDSALQHVLDIYVSRNHTIWKVNEVQAFLLRGAQLAVSSPTLASTHTQVSELPASLLKYKRSYPGDYSDEITTLPPDHPMLQPAQLPDLGHLNAEDLAQLQAQVEAGNLPADANPLLLFLQTLLPWNRVEGAGAAPPQRDDE</sequence>
<dbReference type="Proteomes" id="UP001209570">
    <property type="component" value="Unassembled WGS sequence"/>
</dbReference>
<feature type="compositionally biased region" description="Acidic residues" evidence="1">
    <location>
        <begin position="326"/>
        <end position="335"/>
    </location>
</feature>
<dbReference type="EMBL" id="JAKCXM010000097">
    <property type="protein sequence ID" value="KAJ0402658.1"/>
    <property type="molecule type" value="Genomic_DNA"/>
</dbReference>
<proteinExistence type="predicted"/>
<dbReference type="PANTHER" id="PTHR22684">
    <property type="entry name" value="NULP1-RELATED"/>
    <property type="match status" value="1"/>
</dbReference>
<evidence type="ECO:0000313" key="4">
    <source>
        <dbReference type="Proteomes" id="UP001209570"/>
    </source>
</evidence>
<feature type="compositionally biased region" description="Basic residues" evidence="1">
    <location>
        <begin position="305"/>
        <end position="321"/>
    </location>
</feature>
<comment type="caution">
    <text evidence="3">The sequence shown here is derived from an EMBL/GenBank/DDBJ whole genome shotgun (WGS) entry which is preliminary data.</text>
</comment>
<reference evidence="3" key="1">
    <citation type="submission" date="2021-12" db="EMBL/GenBank/DDBJ databases">
        <title>Prjna785345.</title>
        <authorList>
            <person name="Rujirawat T."/>
            <person name="Krajaejun T."/>
        </authorList>
    </citation>
    <scope>NUCLEOTIDE SEQUENCE</scope>
    <source>
        <strain evidence="3">Pi057C3</strain>
    </source>
</reference>
<organism evidence="3 4">
    <name type="scientific">Pythium insidiosum</name>
    <name type="common">Pythiosis disease agent</name>
    <dbReference type="NCBI Taxonomy" id="114742"/>
    <lineage>
        <taxon>Eukaryota</taxon>
        <taxon>Sar</taxon>
        <taxon>Stramenopiles</taxon>
        <taxon>Oomycota</taxon>
        <taxon>Peronosporomycetes</taxon>
        <taxon>Pythiales</taxon>
        <taxon>Pythiaceae</taxon>
        <taxon>Pythium</taxon>
    </lineage>
</organism>
<feature type="region of interest" description="Disordered" evidence="1">
    <location>
        <begin position="229"/>
        <end position="335"/>
    </location>
</feature>
<accession>A0AAD5LM06</accession>
<dbReference type="PANTHER" id="PTHR22684:SF0">
    <property type="entry name" value="RIBOSOME QUALITY CONTROL COMPLEX SUBUNIT TCF25"/>
    <property type="match status" value="1"/>
</dbReference>
<keyword evidence="4" id="KW-1185">Reference proteome</keyword>
<protein>
    <recommendedName>
        <fullName evidence="2">Protein ENHANCED DISEASE RESISTANCE 2 C-terminal domain-containing protein</fullName>
    </recommendedName>
</protein>
<feature type="compositionally biased region" description="Acidic residues" evidence="1">
    <location>
        <begin position="239"/>
        <end position="248"/>
    </location>
</feature>
<evidence type="ECO:0000259" key="2">
    <source>
        <dbReference type="Pfam" id="PF07059"/>
    </source>
</evidence>
<gene>
    <name evidence="3" type="ORF">P43SY_007523</name>
</gene>